<dbReference type="NCBIfam" id="TIGR00254">
    <property type="entry name" value="GGDEF"/>
    <property type="match status" value="1"/>
</dbReference>
<dbReference type="STRING" id="159292.SAMN05192546_104186"/>
<dbReference type="InterPro" id="IPR052155">
    <property type="entry name" value="Biofilm_reg_signaling"/>
</dbReference>
<dbReference type="SUPFAM" id="SSF55785">
    <property type="entry name" value="PYP-like sensor domain (PAS domain)"/>
    <property type="match status" value="1"/>
</dbReference>
<dbReference type="AlphaFoldDB" id="A0A1H3ML29"/>
<dbReference type="PROSITE" id="PS50887">
    <property type="entry name" value="GGDEF"/>
    <property type="match status" value="1"/>
</dbReference>
<dbReference type="CDD" id="cd01949">
    <property type="entry name" value="GGDEF"/>
    <property type="match status" value="1"/>
</dbReference>
<dbReference type="PANTHER" id="PTHR44757">
    <property type="entry name" value="DIGUANYLATE CYCLASE DGCP"/>
    <property type="match status" value="1"/>
</dbReference>
<dbReference type="SMART" id="SM00267">
    <property type="entry name" value="GGDEF"/>
    <property type="match status" value="1"/>
</dbReference>
<dbReference type="CDD" id="cd01948">
    <property type="entry name" value="EAL"/>
    <property type="match status" value="1"/>
</dbReference>
<dbReference type="Pfam" id="PF00563">
    <property type="entry name" value="EAL"/>
    <property type="match status" value="1"/>
</dbReference>
<evidence type="ECO:0000259" key="3">
    <source>
        <dbReference type="PROSITE" id="PS50887"/>
    </source>
</evidence>
<dbReference type="PROSITE" id="PS50883">
    <property type="entry name" value="EAL"/>
    <property type="match status" value="1"/>
</dbReference>
<dbReference type="CDD" id="cd00130">
    <property type="entry name" value="PAS"/>
    <property type="match status" value="1"/>
</dbReference>
<name>A0A1H3ML29_9FIRM</name>
<evidence type="ECO:0000259" key="1">
    <source>
        <dbReference type="PROSITE" id="PS50113"/>
    </source>
</evidence>
<dbReference type="Gene3D" id="3.30.70.270">
    <property type="match status" value="1"/>
</dbReference>
<accession>A0A1H3ML29</accession>
<dbReference type="InterPro" id="IPR035965">
    <property type="entry name" value="PAS-like_dom_sf"/>
</dbReference>
<organism evidence="4 5">
    <name type="scientific">Tindallia californiensis</name>
    <dbReference type="NCBI Taxonomy" id="159292"/>
    <lineage>
        <taxon>Bacteria</taxon>
        <taxon>Bacillati</taxon>
        <taxon>Bacillota</taxon>
        <taxon>Clostridia</taxon>
        <taxon>Peptostreptococcales</taxon>
        <taxon>Tindalliaceae</taxon>
        <taxon>Tindallia</taxon>
    </lineage>
</organism>
<dbReference type="Gene3D" id="3.30.450.20">
    <property type="entry name" value="PAS domain"/>
    <property type="match status" value="1"/>
</dbReference>
<keyword evidence="5" id="KW-1185">Reference proteome</keyword>
<dbReference type="EMBL" id="FNPV01000004">
    <property type="protein sequence ID" value="SDY77442.1"/>
    <property type="molecule type" value="Genomic_DNA"/>
</dbReference>
<dbReference type="Gene3D" id="3.20.20.450">
    <property type="entry name" value="EAL domain"/>
    <property type="match status" value="1"/>
</dbReference>
<dbReference type="InterPro" id="IPR000700">
    <property type="entry name" value="PAS-assoc_C"/>
</dbReference>
<proteinExistence type="predicted"/>
<dbReference type="InterPro" id="IPR035919">
    <property type="entry name" value="EAL_sf"/>
</dbReference>
<dbReference type="SUPFAM" id="SSF141868">
    <property type="entry name" value="EAL domain-like"/>
    <property type="match status" value="1"/>
</dbReference>
<dbReference type="PANTHER" id="PTHR44757:SF2">
    <property type="entry name" value="BIOFILM ARCHITECTURE MAINTENANCE PROTEIN MBAA"/>
    <property type="match status" value="1"/>
</dbReference>
<dbReference type="InterPro" id="IPR013655">
    <property type="entry name" value="PAS_fold_3"/>
</dbReference>
<feature type="domain" description="GGDEF" evidence="3">
    <location>
        <begin position="186"/>
        <end position="320"/>
    </location>
</feature>
<dbReference type="SMART" id="SM00052">
    <property type="entry name" value="EAL"/>
    <property type="match status" value="1"/>
</dbReference>
<dbReference type="Pfam" id="PF08447">
    <property type="entry name" value="PAS_3"/>
    <property type="match status" value="1"/>
</dbReference>
<dbReference type="OrthoDB" id="9762141at2"/>
<dbReference type="InterPro" id="IPR043128">
    <property type="entry name" value="Rev_trsase/Diguanyl_cyclase"/>
</dbReference>
<dbReference type="SMART" id="SM00086">
    <property type="entry name" value="PAC"/>
    <property type="match status" value="1"/>
</dbReference>
<dbReference type="Proteomes" id="UP000199230">
    <property type="component" value="Unassembled WGS sequence"/>
</dbReference>
<dbReference type="InterPro" id="IPR001610">
    <property type="entry name" value="PAC"/>
</dbReference>
<gene>
    <name evidence="4" type="ORF">SAMN05192546_104186</name>
</gene>
<dbReference type="InterPro" id="IPR000160">
    <property type="entry name" value="GGDEF_dom"/>
</dbReference>
<reference evidence="4 5" key="1">
    <citation type="submission" date="2016-10" db="EMBL/GenBank/DDBJ databases">
        <authorList>
            <person name="de Groot N.N."/>
        </authorList>
    </citation>
    <scope>NUCLEOTIDE SEQUENCE [LARGE SCALE GENOMIC DNA]</scope>
    <source>
        <strain evidence="4 5">APO</strain>
    </source>
</reference>
<evidence type="ECO:0000313" key="5">
    <source>
        <dbReference type="Proteomes" id="UP000199230"/>
    </source>
</evidence>
<protein>
    <submittedName>
        <fullName evidence="4">PAS domain S-box-containing protein/diguanylate cyclase (GGDEF) domain-containing protein</fullName>
    </submittedName>
</protein>
<dbReference type="SUPFAM" id="SSF55073">
    <property type="entry name" value="Nucleotide cyclase"/>
    <property type="match status" value="1"/>
</dbReference>
<feature type="domain" description="EAL" evidence="2">
    <location>
        <begin position="329"/>
        <end position="583"/>
    </location>
</feature>
<dbReference type="InterPro" id="IPR000014">
    <property type="entry name" value="PAS"/>
</dbReference>
<dbReference type="NCBIfam" id="TIGR00229">
    <property type="entry name" value="sensory_box"/>
    <property type="match status" value="1"/>
</dbReference>
<feature type="domain" description="PAC" evidence="1">
    <location>
        <begin position="103"/>
        <end position="155"/>
    </location>
</feature>
<evidence type="ECO:0000313" key="4">
    <source>
        <dbReference type="EMBL" id="SDY77442.1"/>
    </source>
</evidence>
<dbReference type="PROSITE" id="PS50113">
    <property type="entry name" value="PAC"/>
    <property type="match status" value="1"/>
</dbReference>
<sequence>MLNGREEKPKVEYQQLVKENDYLKENCEKYQLILEGANDGLWVWDLEKDEYEVSAKDRERYAFSQHEEKSNSIEEWKRLLHPQDRKKAQETLDCFLWFGEGIYESIYRLKGRDGKYYWVLSKGVACRNKSGKVIRLAGSHTDITQQIELDNKLYRLAYYDQLTRLANTEKLREIFEVEKEKANKDKQMALLYIDIDNFSYVNNTMGFRVGNEMIKQTACMLESYFGSEHYVARTSADEFIVLLQGYKTDDELKRQVDHFMEKVATQPFYVKRQPVILTFSVGVAVFNEHGNAYFDLLQKANTALFCAKRNGKDQCVIYHEEMESYAYNYIDKIQQIRYGIENQEFRVYYQPIIDAEKTILSGVEALVRWYHPYDGPISPGQFIPEAEQSGQIVQIEKWVVEEVFQQCQKWTEKEEMPTYVSINLSAKGLIEKNINQFLENLLSKYPIDPGSIEFEITETALLDQIDQTLKTLHDLKKQGFRLALDDFGTGYSSLNYLNRLPIDRIKLDKCFINTVEEQEKDRMMVEAIIQLSHKMGLKVVAEGVETESQQKALKNLKCDFMQGYYYGKPQPFNNWETYLTQWSFCLQSVLNGH</sequence>
<dbReference type="InterPro" id="IPR001633">
    <property type="entry name" value="EAL_dom"/>
</dbReference>
<evidence type="ECO:0000259" key="2">
    <source>
        <dbReference type="PROSITE" id="PS50883"/>
    </source>
</evidence>
<dbReference type="Pfam" id="PF00990">
    <property type="entry name" value="GGDEF"/>
    <property type="match status" value="1"/>
</dbReference>
<dbReference type="RefSeq" id="WP_093312719.1">
    <property type="nucleotide sequence ID" value="NZ_FNPV01000004.1"/>
</dbReference>
<dbReference type="InterPro" id="IPR029787">
    <property type="entry name" value="Nucleotide_cyclase"/>
</dbReference>